<accession>A0A811VDS8</accession>
<feature type="transmembrane region" description="Helical" evidence="2">
    <location>
        <begin position="81"/>
        <end position="107"/>
    </location>
</feature>
<sequence>MIDLPTNVTVNNMTKAVPEQQTKKLKTDERILVAAATAPAPKKINSSSVSTTSVAGQTHAMRHATRRNTTSPLGNAKGLTATVVVVVVVVVVLVVAAVAVVVVVMAVPHANMSS</sequence>
<dbReference type="EMBL" id="CAJHJT010000056">
    <property type="protein sequence ID" value="CAD7012359.1"/>
    <property type="molecule type" value="Genomic_DNA"/>
</dbReference>
<name>A0A811VDS8_CERCA</name>
<keyword evidence="2" id="KW-0812">Transmembrane</keyword>
<organism evidence="3 4">
    <name type="scientific">Ceratitis capitata</name>
    <name type="common">Mediterranean fruit fly</name>
    <name type="synonym">Tephritis capitata</name>
    <dbReference type="NCBI Taxonomy" id="7213"/>
    <lineage>
        <taxon>Eukaryota</taxon>
        <taxon>Metazoa</taxon>
        <taxon>Ecdysozoa</taxon>
        <taxon>Arthropoda</taxon>
        <taxon>Hexapoda</taxon>
        <taxon>Insecta</taxon>
        <taxon>Pterygota</taxon>
        <taxon>Neoptera</taxon>
        <taxon>Endopterygota</taxon>
        <taxon>Diptera</taxon>
        <taxon>Brachycera</taxon>
        <taxon>Muscomorpha</taxon>
        <taxon>Tephritoidea</taxon>
        <taxon>Tephritidae</taxon>
        <taxon>Ceratitis</taxon>
        <taxon>Ceratitis</taxon>
    </lineage>
</organism>
<dbReference type="Proteomes" id="UP000606786">
    <property type="component" value="Unassembled WGS sequence"/>
</dbReference>
<dbReference type="AlphaFoldDB" id="A0A811VDS8"/>
<comment type="caution">
    <text evidence="3">The sequence shown here is derived from an EMBL/GenBank/DDBJ whole genome shotgun (WGS) entry which is preliminary data.</text>
</comment>
<keyword evidence="2" id="KW-0472">Membrane</keyword>
<feature type="region of interest" description="Disordered" evidence="1">
    <location>
        <begin position="43"/>
        <end position="73"/>
    </location>
</feature>
<reference evidence="3" key="1">
    <citation type="submission" date="2020-11" db="EMBL/GenBank/DDBJ databases">
        <authorList>
            <person name="Whitehead M."/>
        </authorList>
    </citation>
    <scope>NUCLEOTIDE SEQUENCE</scope>
    <source>
        <strain evidence="3">EGII</strain>
    </source>
</reference>
<feature type="compositionally biased region" description="Polar residues" evidence="1">
    <location>
        <begin position="44"/>
        <end position="56"/>
    </location>
</feature>
<evidence type="ECO:0000313" key="4">
    <source>
        <dbReference type="Proteomes" id="UP000606786"/>
    </source>
</evidence>
<evidence type="ECO:0000256" key="2">
    <source>
        <dbReference type="SAM" id="Phobius"/>
    </source>
</evidence>
<protein>
    <submittedName>
        <fullName evidence="3">(Mediterranean fruit fly) hypothetical protein</fullName>
    </submittedName>
</protein>
<gene>
    <name evidence="3" type="ORF">CCAP1982_LOCUS20453</name>
</gene>
<evidence type="ECO:0000313" key="3">
    <source>
        <dbReference type="EMBL" id="CAD7012359.1"/>
    </source>
</evidence>
<keyword evidence="2" id="KW-1133">Transmembrane helix</keyword>
<proteinExistence type="predicted"/>
<keyword evidence="4" id="KW-1185">Reference proteome</keyword>
<evidence type="ECO:0000256" key="1">
    <source>
        <dbReference type="SAM" id="MobiDB-lite"/>
    </source>
</evidence>